<gene>
    <name evidence="1" type="ORF">PIB30_054694</name>
</gene>
<sequence>MARTTPVVCYCRKPVHQPAGPHLSLRLTSTSLVYHARLTHALTNPKPYLDSNAQSTPYAAPPLFEHPSTTINLMISESLEARFKSKLEHHLGCWIFENYTRLANLEFLRIGKGNLVGKFDTHTSILGWMRRGGDKLHVAANGASIGAPDQKLSRPEAADE</sequence>
<dbReference type="Proteomes" id="UP001341840">
    <property type="component" value="Unassembled WGS sequence"/>
</dbReference>
<dbReference type="EMBL" id="JASCZI010151454">
    <property type="protein sequence ID" value="MED6172950.1"/>
    <property type="molecule type" value="Genomic_DNA"/>
</dbReference>
<keyword evidence="2" id="KW-1185">Reference proteome</keyword>
<organism evidence="1 2">
    <name type="scientific">Stylosanthes scabra</name>
    <dbReference type="NCBI Taxonomy" id="79078"/>
    <lineage>
        <taxon>Eukaryota</taxon>
        <taxon>Viridiplantae</taxon>
        <taxon>Streptophyta</taxon>
        <taxon>Embryophyta</taxon>
        <taxon>Tracheophyta</taxon>
        <taxon>Spermatophyta</taxon>
        <taxon>Magnoliopsida</taxon>
        <taxon>eudicotyledons</taxon>
        <taxon>Gunneridae</taxon>
        <taxon>Pentapetalae</taxon>
        <taxon>rosids</taxon>
        <taxon>fabids</taxon>
        <taxon>Fabales</taxon>
        <taxon>Fabaceae</taxon>
        <taxon>Papilionoideae</taxon>
        <taxon>50 kb inversion clade</taxon>
        <taxon>dalbergioids sensu lato</taxon>
        <taxon>Dalbergieae</taxon>
        <taxon>Pterocarpus clade</taxon>
        <taxon>Stylosanthes</taxon>
    </lineage>
</organism>
<proteinExistence type="predicted"/>
<protein>
    <submittedName>
        <fullName evidence="1">Uncharacterized protein</fullName>
    </submittedName>
</protein>
<accession>A0ABU6VH14</accession>
<evidence type="ECO:0000313" key="2">
    <source>
        <dbReference type="Proteomes" id="UP001341840"/>
    </source>
</evidence>
<name>A0ABU6VH14_9FABA</name>
<comment type="caution">
    <text evidence="1">The sequence shown here is derived from an EMBL/GenBank/DDBJ whole genome shotgun (WGS) entry which is preliminary data.</text>
</comment>
<evidence type="ECO:0000313" key="1">
    <source>
        <dbReference type="EMBL" id="MED6172950.1"/>
    </source>
</evidence>
<reference evidence="1 2" key="1">
    <citation type="journal article" date="2023" name="Plants (Basel)">
        <title>Bridging the Gap: Combining Genomics and Transcriptomics Approaches to Understand Stylosanthes scabra, an Orphan Legume from the Brazilian Caatinga.</title>
        <authorList>
            <person name="Ferreira-Neto J.R.C."/>
            <person name="da Silva M.D."/>
            <person name="Binneck E."/>
            <person name="de Melo N.F."/>
            <person name="da Silva R.H."/>
            <person name="de Melo A.L.T.M."/>
            <person name="Pandolfi V."/>
            <person name="Bustamante F.O."/>
            <person name="Brasileiro-Vidal A.C."/>
            <person name="Benko-Iseppon A.M."/>
        </authorList>
    </citation>
    <scope>NUCLEOTIDE SEQUENCE [LARGE SCALE GENOMIC DNA]</scope>
    <source>
        <tissue evidence="1">Leaves</tissue>
    </source>
</reference>